<dbReference type="PANTHER" id="PTHR19212:SF6">
    <property type="entry name" value="LEUCINE-RICH REPEAT FLIGHTLESS-INTERACTING PROTEIN 2"/>
    <property type="match status" value="1"/>
</dbReference>
<feature type="coiled-coil region" evidence="5">
    <location>
        <begin position="161"/>
        <end position="254"/>
    </location>
</feature>
<keyword evidence="2" id="KW-0879">Wnt signaling pathway</keyword>
<dbReference type="Pfam" id="PF09738">
    <property type="entry name" value="LRRFIP"/>
    <property type="match status" value="1"/>
</dbReference>
<reference evidence="7" key="2">
    <citation type="submission" date="2025-09" db="UniProtKB">
        <authorList>
            <consortium name="Ensembl"/>
        </authorList>
    </citation>
    <scope>IDENTIFICATION</scope>
</reference>
<feature type="compositionally biased region" description="Low complexity" evidence="6">
    <location>
        <begin position="116"/>
        <end position="129"/>
    </location>
</feature>
<dbReference type="GO" id="GO:0006355">
    <property type="term" value="P:regulation of DNA-templated transcription"/>
    <property type="evidence" value="ECO:0007669"/>
    <property type="project" value="InterPro"/>
</dbReference>
<evidence type="ECO:0000256" key="2">
    <source>
        <dbReference type="ARBA" id="ARBA00022687"/>
    </source>
</evidence>
<evidence type="ECO:0000256" key="3">
    <source>
        <dbReference type="ARBA" id="ARBA00023054"/>
    </source>
</evidence>
<evidence type="ECO:0000313" key="7">
    <source>
        <dbReference type="Ensembl" id="ENSMALP00000010430.1"/>
    </source>
</evidence>
<evidence type="ECO:0000256" key="1">
    <source>
        <dbReference type="ARBA" id="ARBA00008275"/>
    </source>
</evidence>
<feature type="compositionally biased region" description="Basic and acidic residues" evidence="6">
    <location>
        <begin position="72"/>
        <end position="92"/>
    </location>
</feature>
<evidence type="ECO:0000256" key="5">
    <source>
        <dbReference type="SAM" id="Coils"/>
    </source>
</evidence>
<evidence type="ECO:0000256" key="6">
    <source>
        <dbReference type="SAM" id="MobiDB-lite"/>
    </source>
</evidence>
<evidence type="ECO:0000313" key="8">
    <source>
        <dbReference type="Proteomes" id="UP000261600"/>
    </source>
</evidence>
<dbReference type="SUPFAM" id="SSF90257">
    <property type="entry name" value="Myosin rod fragments"/>
    <property type="match status" value="1"/>
</dbReference>
<feature type="region of interest" description="Disordered" evidence="6">
    <location>
        <begin position="38"/>
        <end position="135"/>
    </location>
</feature>
<sequence>MGTQGSGRKRAPLKDRFSAEDEALSSIAREAEARLAAKRAARAEARDIRMRELERQQKETSSDDDTVSSVSQEHRSRGRRDSVLDEKCEKQYSEYSRPSSRCATPGLSAATLASLGGTSSRRGSTDTGSVYDPDTSLSELRDIYELKDQIQDVEGRYMQGLKELKESLAEVEEKYKKAMVSNAQLDNDKGNLIYQVDTLKDVIEEMEEQMAELKRELEEKSKELERQKHTCTVLQHKQEELKEGVRQRDELIEKHGLVIIPDGTPNGDVNHEPLSSGITVVSQEAAQVLESAGEGPLDVRLRKLAEEKDELLAQIRKLKNQLEEERQKHSMVDSTYTDGERIENGTDLQFIEMQRDANRQISEYKFKLSKAEQEMATMEQNIGRLEGQVSRYKAAADNSEKVEDELKAEKRKLQRELRTALDKMEEMEMTNSHLVKRLEKMKANRNAFLSQQ</sequence>
<dbReference type="InterPro" id="IPR019139">
    <property type="entry name" value="LRRFIP1/2"/>
</dbReference>
<feature type="compositionally biased region" description="Polar residues" evidence="6">
    <location>
        <begin position="93"/>
        <end position="102"/>
    </location>
</feature>
<feature type="region of interest" description="Disordered" evidence="6">
    <location>
        <begin position="1"/>
        <end position="21"/>
    </location>
</feature>
<dbReference type="PANTHER" id="PTHR19212">
    <property type="entry name" value="LEUCINE RICH REPEAT IN FLII INTERACTING PROTEIN"/>
    <property type="match status" value="1"/>
</dbReference>
<dbReference type="Gene3D" id="1.20.5.4090">
    <property type="match status" value="1"/>
</dbReference>
<comment type="similarity">
    <text evidence="1">Belongs to the LRRFIP family.</text>
</comment>
<organism evidence="7 8">
    <name type="scientific">Monopterus albus</name>
    <name type="common">Swamp eel</name>
    <dbReference type="NCBI Taxonomy" id="43700"/>
    <lineage>
        <taxon>Eukaryota</taxon>
        <taxon>Metazoa</taxon>
        <taxon>Chordata</taxon>
        <taxon>Craniata</taxon>
        <taxon>Vertebrata</taxon>
        <taxon>Euteleostomi</taxon>
        <taxon>Actinopterygii</taxon>
        <taxon>Neopterygii</taxon>
        <taxon>Teleostei</taxon>
        <taxon>Neoteleostei</taxon>
        <taxon>Acanthomorphata</taxon>
        <taxon>Anabantaria</taxon>
        <taxon>Synbranchiformes</taxon>
        <taxon>Synbranchidae</taxon>
        <taxon>Monopterus</taxon>
    </lineage>
</organism>
<feature type="compositionally biased region" description="Basic and acidic residues" evidence="6">
    <location>
        <begin position="38"/>
        <end position="61"/>
    </location>
</feature>
<protein>
    <recommendedName>
        <fullName evidence="4">Leucine-rich repeat flightless-interacting protein 2</fullName>
    </recommendedName>
</protein>
<evidence type="ECO:0000256" key="4">
    <source>
        <dbReference type="ARBA" id="ARBA00040512"/>
    </source>
</evidence>
<dbReference type="Ensembl" id="ENSMALT00000010653.1">
    <property type="protein sequence ID" value="ENSMALP00000010430.1"/>
    <property type="gene ID" value="ENSMALG00000007335.1"/>
</dbReference>
<keyword evidence="3 5" id="KW-0175">Coiled coil</keyword>
<accession>A0A3Q3J1R9</accession>
<name>A0A3Q3J1R9_MONAL</name>
<keyword evidence="8" id="KW-1185">Reference proteome</keyword>
<reference evidence="7" key="1">
    <citation type="submission" date="2025-08" db="UniProtKB">
        <authorList>
            <consortium name="Ensembl"/>
        </authorList>
    </citation>
    <scope>IDENTIFICATION</scope>
</reference>
<dbReference type="Proteomes" id="UP000261600">
    <property type="component" value="Unplaced"/>
</dbReference>
<feature type="coiled-coil region" evidence="5">
    <location>
        <begin position="301"/>
        <end position="444"/>
    </location>
</feature>
<dbReference type="AlphaFoldDB" id="A0A3Q3J1R9"/>
<proteinExistence type="inferred from homology"/>
<dbReference type="GO" id="GO:0016055">
    <property type="term" value="P:Wnt signaling pathway"/>
    <property type="evidence" value="ECO:0007669"/>
    <property type="project" value="UniProtKB-KW"/>
</dbReference>